<evidence type="ECO:0000313" key="3">
    <source>
        <dbReference type="Proteomes" id="UP000011668"/>
    </source>
</evidence>
<proteinExistence type="predicted"/>
<dbReference type="SUPFAM" id="SSF54928">
    <property type="entry name" value="RNA-binding domain, RBD"/>
    <property type="match status" value="1"/>
</dbReference>
<dbReference type="STRING" id="983506.L8WUA9"/>
<dbReference type="Proteomes" id="UP000011668">
    <property type="component" value="Unassembled WGS sequence"/>
</dbReference>
<reference evidence="2 3" key="1">
    <citation type="journal article" date="2013" name="Nat. Commun.">
        <title>The evolution and pathogenic mechanisms of the rice sheath blight pathogen.</title>
        <authorList>
            <person name="Zheng A."/>
            <person name="Lin R."/>
            <person name="Xu L."/>
            <person name="Qin P."/>
            <person name="Tang C."/>
            <person name="Ai P."/>
            <person name="Zhang D."/>
            <person name="Liu Y."/>
            <person name="Sun Z."/>
            <person name="Feng H."/>
            <person name="Wang Y."/>
            <person name="Chen Y."/>
            <person name="Liang X."/>
            <person name="Fu R."/>
            <person name="Li Q."/>
            <person name="Zhang J."/>
            <person name="Yu X."/>
            <person name="Xie Z."/>
            <person name="Ding L."/>
            <person name="Guan P."/>
            <person name="Tang J."/>
            <person name="Liang Y."/>
            <person name="Wang S."/>
            <person name="Deng Q."/>
            <person name="Li S."/>
            <person name="Zhu J."/>
            <person name="Wang L."/>
            <person name="Liu H."/>
            <person name="Li P."/>
        </authorList>
    </citation>
    <scope>NUCLEOTIDE SEQUENCE [LARGE SCALE GENOMIC DNA]</scope>
    <source>
        <strain evidence="3">AG-1 IA</strain>
    </source>
</reference>
<feature type="region of interest" description="Disordered" evidence="1">
    <location>
        <begin position="1"/>
        <end position="117"/>
    </location>
</feature>
<dbReference type="InterPro" id="IPR012677">
    <property type="entry name" value="Nucleotide-bd_a/b_plait_sf"/>
</dbReference>
<protein>
    <submittedName>
        <fullName evidence="2">RNA recognition motif domain-containing protein</fullName>
    </submittedName>
</protein>
<feature type="compositionally biased region" description="Basic and acidic residues" evidence="1">
    <location>
        <begin position="207"/>
        <end position="220"/>
    </location>
</feature>
<name>L8WUA9_THACA</name>
<keyword evidence="3" id="KW-1185">Reference proteome</keyword>
<evidence type="ECO:0000313" key="2">
    <source>
        <dbReference type="EMBL" id="ELU39934.1"/>
    </source>
</evidence>
<accession>L8WUA9</accession>
<feature type="compositionally biased region" description="Basic residues" evidence="1">
    <location>
        <begin position="8"/>
        <end position="26"/>
    </location>
</feature>
<gene>
    <name evidence="2" type="ORF">AG1IA_06036</name>
</gene>
<feature type="compositionally biased region" description="Polar residues" evidence="1">
    <location>
        <begin position="221"/>
        <end position="260"/>
    </location>
</feature>
<feature type="region of interest" description="Disordered" evidence="1">
    <location>
        <begin position="328"/>
        <end position="381"/>
    </location>
</feature>
<feature type="region of interest" description="Disordered" evidence="1">
    <location>
        <begin position="698"/>
        <end position="732"/>
    </location>
</feature>
<dbReference type="EMBL" id="AFRT01001582">
    <property type="protein sequence ID" value="ELU39934.1"/>
    <property type="molecule type" value="Genomic_DNA"/>
</dbReference>
<dbReference type="AlphaFoldDB" id="L8WUA9"/>
<feature type="region of interest" description="Disordered" evidence="1">
    <location>
        <begin position="455"/>
        <end position="507"/>
    </location>
</feature>
<sequence>MPSEPKLTKKQKKAIAFRERRGKGHSKPVDGEPADVPEPEVQDGQEKTFDEQALDQSETAVRSLGDRKRKRTLEEDDQALETNESQGGTNGVSPKAKPKKRKTVKTTDDSSGNEAAGGDAKLKRFILFVGGSFAADFHYFGRNNNHTQAAKSKGCAFLEFSSHSAMQVAIRKHHSELAGRRINVELTAGGGGNSDQRKEKLRTRNHTLNEQRKRGAERQAAKNTGNDDIGNSQSRLPTRHSTTSGQIETTNRPKTWSIPNSEDEKLSTRKTRGKSKGANAVQRKSSWTPSGANGLDGIRMSHYALRFAARYMRIAFVMGQARRRSQLGEKMSNGNSFASGHSPKGSGLIQAMKSRSSSSQNGMRLTGRTQSSTSPYSRLSGSDTVSKIYCDDQFDQEQDCATKCPPPRTRNLTDAFFQGSAPLFSDAFLQSPLDIGSFSTSGLVSVDGYQDSDPLNEDSSWCSPLPPTTMSVPTLHSSSQNMTSNRSRQVVSKRSQGSSSRRPTPEDFRSMVLCPHEHEAQIHDYVGTDSKYTLAKNYAGIMVRSSVKSHDMRAKMHEVSQALDSINLFLRFLLDYEGLRSEQKGCVSLRICFGALTALLGDFSQGNCVELSASDPNAPVVSREYLSQFRDYSPELGEILRRLSERLEKSINLYRHRRSPSCSLVTKFQEMWETLEVWNKYLMDDTFATPSRIASDWLRNHPNQVDNRRRNQAYNEQTSPNLSDNSRPSPTNYDLNYLSPMSAYAEVIHSPRGNGRSARTDGSFSYEPESLFKASTSATADGVTYFSSANMSSGSMPFDASGNLYRTPSALGQTLNFTPITGDFMAYAHQSHSHNARQYPGTAPLGDSAARMALNTVRSGEGHDRAYLLRTFRCLDYLSTLCSTEIKT</sequence>
<dbReference type="HOGENOM" id="CLU_324959_0_0_1"/>
<organism evidence="2 3">
    <name type="scientific">Thanatephorus cucumeris (strain AG1-IA)</name>
    <name type="common">Rice sheath blight fungus</name>
    <name type="synonym">Rhizoctonia solani</name>
    <dbReference type="NCBI Taxonomy" id="983506"/>
    <lineage>
        <taxon>Eukaryota</taxon>
        <taxon>Fungi</taxon>
        <taxon>Dikarya</taxon>
        <taxon>Basidiomycota</taxon>
        <taxon>Agaricomycotina</taxon>
        <taxon>Agaricomycetes</taxon>
        <taxon>Cantharellales</taxon>
        <taxon>Ceratobasidiaceae</taxon>
        <taxon>Rhizoctonia</taxon>
        <taxon>Rhizoctonia solani AG-1</taxon>
    </lineage>
</organism>
<dbReference type="OrthoDB" id="3151225at2759"/>
<feature type="region of interest" description="Disordered" evidence="1">
    <location>
        <begin position="183"/>
        <end position="290"/>
    </location>
</feature>
<feature type="compositionally biased region" description="Polar residues" evidence="1">
    <location>
        <begin position="712"/>
        <end position="732"/>
    </location>
</feature>
<feature type="compositionally biased region" description="Polar residues" evidence="1">
    <location>
        <begin position="457"/>
        <end position="502"/>
    </location>
</feature>
<feature type="compositionally biased region" description="Acidic residues" evidence="1">
    <location>
        <begin position="32"/>
        <end position="43"/>
    </location>
</feature>
<feature type="compositionally biased region" description="Polar residues" evidence="1">
    <location>
        <begin position="353"/>
        <end position="381"/>
    </location>
</feature>
<evidence type="ECO:0000256" key="1">
    <source>
        <dbReference type="SAM" id="MobiDB-lite"/>
    </source>
</evidence>
<comment type="caution">
    <text evidence="2">The sequence shown here is derived from an EMBL/GenBank/DDBJ whole genome shotgun (WGS) entry which is preliminary data.</text>
</comment>
<dbReference type="InterPro" id="IPR035979">
    <property type="entry name" value="RBD_domain_sf"/>
</dbReference>
<dbReference type="Gene3D" id="3.30.70.330">
    <property type="match status" value="1"/>
</dbReference>
<dbReference type="GO" id="GO:0003676">
    <property type="term" value="F:nucleic acid binding"/>
    <property type="evidence" value="ECO:0007669"/>
    <property type="project" value="InterPro"/>
</dbReference>